<protein>
    <submittedName>
        <fullName evidence="2">Putative secreted protein</fullName>
    </submittedName>
</protein>
<proteinExistence type="predicted"/>
<evidence type="ECO:0000256" key="1">
    <source>
        <dbReference type="SAM" id="SignalP"/>
    </source>
</evidence>
<sequence>MAIRLWLDICVLFVVSKYFHSRQFASGHVRLMVQWAMRKEQIFCAWRRRLMEKSGCCLVTVETDAFLEEYISLRETLMALAWTGFAYLKRPDAPQPPSIFFFFLLELGGATGAFYRRL</sequence>
<dbReference type="AlphaFoldDB" id="A0A6B0UMR0"/>
<evidence type="ECO:0000313" key="2">
    <source>
        <dbReference type="EMBL" id="MXU90851.1"/>
    </source>
</evidence>
<feature type="signal peptide" evidence="1">
    <location>
        <begin position="1"/>
        <end position="21"/>
    </location>
</feature>
<feature type="chain" id="PRO_5025655211" evidence="1">
    <location>
        <begin position="22"/>
        <end position="118"/>
    </location>
</feature>
<reference evidence="2" key="1">
    <citation type="submission" date="2019-12" db="EMBL/GenBank/DDBJ databases">
        <title>An insight into the sialome of adult female Ixodes ricinus ticks feeding for 6 days.</title>
        <authorList>
            <person name="Perner J."/>
            <person name="Ribeiro J.M.C."/>
        </authorList>
    </citation>
    <scope>NUCLEOTIDE SEQUENCE</scope>
    <source>
        <strain evidence="2">Semi-engorged</strain>
        <tissue evidence="2">Salivary glands</tissue>
    </source>
</reference>
<accession>A0A6B0UMR0</accession>
<organism evidence="2">
    <name type="scientific">Ixodes ricinus</name>
    <name type="common">Common tick</name>
    <name type="synonym">Acarus ricinus</name>
    <dbReference type="NCBI Taxonomy" id="34613"/>
    <lineage>
        <taxon>Eukaryota</taxon>
        <taxon>Metazoa</taxon>
        <taxon>Ecdysozoa</taxon>
        <taxon>Arthropoda</taxon>
        <taxon>Chelicerata</taxon>
        <taxon>Arachnida</taxon>
        <taxon>Acari</taxon>
        <taxon>Parasitiformes</taxon>
        <taxon>Ixodida</taxon>
        <taxon>Ixodoidea</taxon>
        <taxon>Ixodidae</taxon>
        <taxon>Ixodinae</taxon>
        <taxon>Ixodes</taxon>
    </lineage>
</organism>
<dbReference type="EMBL" id="GIFC01008768">
    <property type="protein sequence ID" value="MXU90851.1"/>
    <property type="molecule type" value="Transcribed_RNA"/>
</dbReference>
<keyword evidence="1" id="KW-0732">Signal</keyword>
<name>A0A6B0UMR0_IXORI</name>